<dbReference type="OrthoDB" id="2915109at2"/>
<dbReference type="EMBL" id="CP016020">
    <property type="protein sequence ID" value="APH06616.1"/>
    <property type="molecule type" value="Genomic_DNA"/>
</dbReference>
<dbReference type="Proteomes" id="UP000181936">
    <property type="component" value="Chromosome"/>
</dbReference>
<dbReference type="InterPro" id="IPR019667">
    <property type="entry name" value="Uncharacterised_YbaK"/>
</dbReference>
<evidence type="ECO:0000313" key="1">
    <source>
        <dbReference type="EMBL" id="APH06616.1"/>
    </source>
</evidence>
<keyword evidence="2" id="KW-1185">Reference proteome</keyword>
<dbReference type="Pfam" id="PF10730">
    <property type="entry name" value="DUF2521"/>
    <property type="match status" value="1"/>
</dbReference>
<organism evidence="1 2">
    <name type="scientific">Bacillus weihaiensis</name>
    <dbReference type="NCBI Taxonomy" id="1547283"/>
    <lineage>
        <taxon>Bacteria</taxon>
        <taxon>Bacillati</taxon>
        <taxon>Bacillota</taxon>
        <taxon>Bacilli</taxon>
        <taxon>Bacillales</taxon>
        <taxon>Bacillaceae</taxon>
        <taxon>Bacillus</taxon>
    </lineage>
</organism>
<dbReference type="AlphaFoldDB" id="A0A1L3MW96"/>
<name>A0A1L3MW96_9BACI</name>
<proteinExistence type="predicted"/>
<evidence type="ECO:0000313" key="2">
    <source>
        <dbReference type="Proteomes" id="UP000181936"/>
    </source>
</evidence>
<sequence length="145" mass="17215">MSEIISLKQKRHQKELKYEKKMLRELTLAEIKAKIDECFSGFSSSVKKNVIEDGCVDFAIEAFMLGAKYSRFGYLGETMEAANSRCYHEEKQLTDELYDYYINWGKYRGSDSSLEEVHLACEHYIHSWWKQGYMKGEKRYKLRLH</sequence>
<gene>
    <name evidence="1" type="ORF">A9C19_19000</name>
</gene>
<reference evidence="1 2" key="1">
    <citation type="journal article" date="2016" name="Sci. Rep.">
        <title>Complete genome sequence and transcriptomic analysis of a novel marine strain Bacillus weihaiensis reveals the mechanism of brown algae degradation.</title>
        <authorList>
            <person name="Zhu Y."/>
            <person name="Chen P."/>
            <person name="Bao Y."/>
            <person name="Men Y."/>
            <person name="Zeng Y."/>
            <person name="Yang J."/>
            <person name="Sun J."/>
            <person name="Sun Y."/>
        </authorList>
    </citation>
    <scope>NUCLEOTIDE SEQUENCE [LARGE SCALE GENOMIC DNA]</scope>
    <source>
        <strain evidence="1 2">Alg07</strain>
    </source>
</reference>
<dbReference type="RefSeq" id="WP_072581417.1">
    <property type="nucleotide sequence ID" value="NZ_CP016020.1"/>
</dbReference>
<evidence type="ECO:0008006" key="3">
    <source>
        <dbReference type="Google" id="ProtNLM"/>
    </source>
</evidence>
<protein>
    <recommendedName>
        <fullName evidence="3">DUF2521 domain-containing protein</fullName>
    </recommendedName>
</protein>
<accession>A0A1L3MW96</accession>
<dbReference type="KEGG" id="bwh:A9C19_19000"/>
<dbReference type="STRING" id="1547283.A9C19_19000"/>